<dbReference type="Proteomes" id="UP000664073">
    <property type="component" value="Unassembled WGS sequence"/>
</dbReference>
<protein>
    <submittedName>
        <fullName evidence="1">Uncharacterized protein</fullName>
    </submittedName>
</protein>
<dbReference type="RefSeq" id="WP_207846042.1">
    <property type="nucleotide sequence ID" value="NZ_JAFVMH010000004.1"/>
</dbReference>
<dbReference type="AlphaFoldDB" id="A0A939HP63"/>
<accession>A0A939HP63</accession>
<proteinExistence type="predicted"/>
<name>A0A939HP63_9PROT</name>
<gene>
    <name evidence="1" type="ORF">J2D77_09430</name>
</gene>
<evidence type="ECO:0000313" key="1">
    <source>
        <dbReference type="EMBL" id="MBO1325368.1"/>
    </source>
</evidence>
<organism evidence="1 2">
    <name type="scientific">Acetobacter garciniae</name>
    <dbReference type="NCBI Taxonomy" id="2817435"/>
    <lineage>
        <taxon>Bacteria</taxon>
        <taxon>Pseudomonadati</taxon>
        <taxon>Pseudomonadota</taxon>
        <taxon>Alphaproteobacteria</taxon>
        <taxon>Acetobacterales</taxon>
        <taxon>Acetobacteraceae</taxon>
        <taxon>Acetobacter</taxon>
    </lineage>
</organism>
<reference evidence="1" key="1">
    <citation type="submission" date="2021-03" db="EMBL/GenBank/DDBJ databases">
        <title>The complete genome sequence of Acetobacter sp. TBRC 12339.</title>
        <authorList>
            <person name="Charoenyingcharoen P."/>
            <person name="Yukphan P."/>
        </authorList>
    </citation>
    <scope>NUCLEOTIDE SEQUENCE</scope>
    <source>
        <strain evidence="1">TBRC 12339</strain>
    </source>
</reference>
<sequence>MTEEERIRLYRGAFSFDPVNRCDVFNTPAAYTAPFLAQSLVTTAELWGWLHPFATLPERVRLVQDMARKMGVEVRMAC</sequence>
<evidence type="ECO:0000313" key="2">
    <source>
        <dbReference type="Proteomes" id="UP000664073"/>
    </source>
</evidence>
<comment type="caution">
    <text evidence="1">The sequence shown here is derived from an EMBL/GenBank/DDBJ whole genome shotgun (WGS) entry which is preliminary data.</text>
</comment>
<dbReference type="EMBL" id="JAFVMH010000004">
    <property type="protein sequence ID" value="MBO1325368.1"/>
    <property type="molecule type" value="Genomic_DNA"/>
</dbReference>
<keyword evidence="2" id="KW-1185">Reference proteome</keyword>